<feature type="region of interest" description="Disordered" evidence="1">
    <location>
        <begin position="29"/>
        <end position="56"/>
    </location>
</feature>
<evidence type="ECO:0000313" key="3">
    <source>
        <dbReference type="EMBL" id="MDP0398861.1"/>
    </source>
</evidence>
<reference evidence="3" key="1">
    <citation type="submission" date="2023-08" db="EMBL/GenBank/DDBJ databases">
        <title>The draft genome of Tsukamurella strandjordii strain 050030.</title>
        <authorList>
            <person name="Zhao F."/>
            <person name="Feng Y."/>
            <person name="Zong Z."/>
        </authorList>
    </citation>
    <scope>NUCLEOTIDE SEQUENCE</scope>
    <source>
        <strain evidence="3">050030</strain>
    </source>
</reference>
<feature type="signal peptide" evidence="2">
    <location>
        <begin position="1"/>
        <end position="21"/>
    </location>
</feature>
<protein>
    <recommendedName>
        <fullName evidence="5">Secreted protein</fullName>
    </recommendedName>
</protein>
<comment type="caution">
    <text evidence="3">The sequence shown here is derived from an EMBL/GenBank/DDBJ whole genome shotgun (WGS) entry which is preliminary data.</text>
</comment>
<evidence type="ECO:0008006" key="5">
    <source>
        <dbReference type="Google" id="ProtNLM"/>
    </source>
</evidence>
<proteinExistence type="predicted"/>
<dbReference type="Proteomes" id="UP001178281">
    <property type="component" value="Unassembled WGS sequence"/>
</dbReference>
<dbReference type="RefSeq" id="WP_305111620.1">
    <property type="nucleotide sequence ID" value="NZ_JAUTIX010000004.1"/>
</dbReference>
<gene>
    <name evidence="3" type="ORF">Q7X28_13085</name>
</gene>
<evidence type="ECO:0000256" key="2">
    <source>
        <dbReference type="SAM" id="SignalP"/>
    </source>
</evidence>
<sequence>MRTSRILTSTALAAAAVLAIAGCGTDNGGQGGQHAGHGSATSASSDHAGMPGMGADSLSATRNGYTLAAKDPGQSGGISFTITGPDGKPVTDVVDEQTEPMHLYLVRDDLTGFQHVHPTASGDGSWTAPVAAPLPGSYRVYVQVIPRAAEKDGPIILSNPVAVAGIGKDAKAPLPPAAASATAGEFGVTVSGTPAAGTESRLSIAISRNGSPETALQPYLQSFAHVTAIHEGDLALSHLHPVGGPATGTGGPTVEVDAMFGASGNYRMFVQFQVDGQVRTVPITVAVP</sequence>
<evidence type="ECO:0000313" key="4">
    <source>
        <dbReference type="Proteomes" id="UP001178281"/>
    </source>
</evidence>
<dbReference type="PROSITE" id="PS51257">
    <property type="entry name" value="PROKAR_LIPOPROTEIN"/>
    <property type="match status" value="1"/>
</dbReference>
<accession>A0AA90NI91</accession>
<keyword evidence="4" id="KW-1185">Reference proteome</keyword>
<feature type="compositionally biased region" description="Low complexity" evidence="1">
    <location>
        <begin position="36"/>
        <end position="49"/>
    </location>
</feature>
<organism evidence="3 4">
    <name type="scientific">Tsukamurella strandjordii</name>
    <dbReference type="NCBI Taxonomy" id="147577"/>
    <lineage>
        <taxon>Bacteria</taxon>
        <taxon>Bacillati</taxon>
        <taxon>Actinomycetota</taxon>
        <taxon>Actinomycetes</taxon>
        <taxon>Mycobacteriales</taxon>
        <taxon>Tsukamurellaceae</taxon>
        <taxon>Tsukamurella</taxon>
    </lineage>
</organism>
<evidence type="ECO:0000256" key="1">
    <source>
        <dbReference type="SAM" id="MobiDB-lite"/>
    </source>
</evidence>
<dbReference type="AlphaFoldDB" id="A0AA90NI91"/>
<feature type="chain" id="PRO_5041704960" description="Secreted protein" evidence="2">
    <location>
        <begin position="22"/>
        <end position="288"/>
    </location>
</feature>
<keyword evidence="2" id="KW-0732">Signal</keyword>
<dbReference type="EMBL" id="JAUTIX010000004">
    <property type="protein sequence ID" value="MDP0398861.1"/>
    <property type="molecule type" value="Genomic_DNA"/>
</dbReference>
<name>A0AA90NI91_9ACTN</name>